<dbReference type="EMBL" id="FMJC01000002">
    <property type="protein sequence ID" value="SCM72348.1"/>
    <property type="molecule type" value="Genomic_DNA"/>
</dbReference>
<evidence type="ECO:0000256" key="1">
    <source>
        <dbReference type="SAM" id="MobiDB-lite"/>
    </source>
</evidence>
<gene>
    <name evidence="2" type="ORF">KL86DES1_20549</name>
</gene>
<accession>A0A212L496</accession>
<name>A0A212L496_9BACT</name>
<reference evidence="2" key="1">
    <citation type="submission" date="2016-08" db="EMBL/GenBank/DDBJ databases">
        <authorList>
            <person name="Seilhamer J.J."/>
        </authorList>
    </citation>
    <scope>NUCLEOTIDE SEQUENCE</scope>
    <source>
        <strain evidence="2">86-1</strain>
    </source>
</reference>
<sequence length="61" mass="6381">MTQETTLEDSMRNDTACSIQSLSPSVSPLGNGCREATDASSVVTQEATDKDSMSNYASCSA</sequence>
<feature type="region of interest" description="Disordered" evidence="1">
    <location>
        <begin position="1"/>
        <end position="61"/>
    </location>
</feature>
<evidence type="ECO:0000313" key="2">
    <source>
        <dbReference type="EMBL" id="SCM72348.1"/>
    </source>
</evidence>
<organism evidence="2">
    <name type="scientific">uncultured Desulfovibrio sp</name>
    <dbReference type="NCBI Taxonomy" id="167968"/>
    <lineage>
        <taxon>Bacteria</taxon>
        <taxon>Pseudomonadati</taxon>
        <taxon>Thermodesulfobacteriota</taxon>
        <taxon>Desulfovibrionia</taxon>
        <taxon>Desulfovibrionales</taxon>
        <taxon>Desulfovibrionaceae</taxon>
        <taxon>Desulfovibrio</taxon>
        <taxon>environmental samples</taxon>
    </lineage>
</organism>
<proteinExistence type="predicted"/>
<protein>
    <submittedName>
        <fullName evidence="2">Uncharacterized protein</fullName>
    </submittedName>
</protein>
<dbReference type="AlphaFoldDB" id="A0A212L496"/>
<feature type="compositionally biased region" description="Polar residues" evidence="1">
    <location>
        <begin position="13"/>
        <end position="28"/>
    </location>
</feature>